<feature type="compositionally biased region" description="Basic and acidic residues" evidence="1">
    <location>
        <begin position="36"/>
        <end position="47"/>
    </location>
</feature>
<organism evidence="2 3">
    <name type="scientific">Cotesia glomerata</name>
    <name type="common">Lepidopteran parasitic wasp</name>
    <name type="synonym">Apanteles glomeratus</name>
    <dbReference type="NCBI Taxonomy" id="32391"/>
    <lineage>
        <taxon>Eukaryota</taxon>
        <taxon>Metazoa</taxon>
        <taxon>Ecdysozoa</taxon>
        <taxon>Arthropoda</taxon>
        <taxon>Hexapoda</taxon>
        <taxon>Insecta</taxon>
        <taxon>Pterygota</taxon>
        <taxon>Neoptera</taxon>
        <taxon>Endopterygota</taxon>
        <taxon>Hymenoptera</taxon>
        <taxon>Apocrita</taxon>
        <taxon>Ichneumonoidea</taxon>
        <taxon>Braconidae</taxon>
        <taxon>Microgastrinae</taxon>
        <taxon>Cotesia</taxon>
    </lineage>
</organism>
<dbReference type="Proteomes" id="UP000826195">
    <property type="component" value="Unassembled WGS sequence"/>
</dbReference>
<sequence>MPRQTYALIKWKDSAKQSTSEKKFQQISGQLSPKQVSDHKSRSSSRERKSRKDKHGGSDRRRSRNQDHHKKHNEDDKRRNKGSTPSLEPEVPGRWLDFDNSVAGSSGILSKSRSLQDSKERVNKIEKTNETGRRPPGTTGLPKQPTTNPGPVPSGEVHYVRPVTINGVYRYKHSSDSDSLNQHKTDFNFLLRWKLVAQKVELL</sequence>
<feature type="compositionally biased region" description="Basic and acidic residues" evidence="1">
    <location>
        <begin position="10"/>
        <end position="24"/>
    </location>
</feature>
<dbReference type="EMBL" id="JAHXZJ010000002">
    <property type="protein sequence ID" value="KAH0563548.1"/>
    <property type="molecule type" value="Genomic_DNA"/>
</dbReference>
<gene>
    <name evidence="2" type="ORF">KQX54_001314</name>
</gene>
<evidence type="ECO:0000256" key="1">
    <source>
        <dbReference type="SAM" id="MobiDB-lite"/>
    </source>
</evidence>
<evidence type="ECO:0000313" key="2">
    <source>
        <dbReference type="EMBL" id="KAH0563548.1"/>
    </source>
</evidence>
<protein>
    <submittedName>
        <fullName evidence="2">Uncharacterized protein</fullName>
    </submittedName>
</protein>
<evidence type="ECO:0000313" key="3">
    <source>
        <dbReference type="Proteomes" id="UP000826195"/>
    </source>
</evidence>
<feature type="compositionally biased region" description="Polar residues" evidence="1">
    <location>
        <begin position="25"/>
        <end position="35"/>
    </location>
</feature>
<feature type="region of interest" description="Disordered" evidence="1">
    <location>
        <begin position="1"/>
        <end position="157"/>
    </location>
</feature>
<dbReference type="AlphaFoldDB" id="A0AAV7IZ20"/>
<feature type="compositionally biased region" description="Polar residues" evidence="1">
    <location>
        <begin position="102"/>
        <end position="113"/>
    </location>
</feature>
<comment type="caution">
    <text evidence="2">The sequence shown here is derived from an EMBL/GenBank/DDBJ whole genome shotgun (WGS) entry which is preliminary data.</text>
</comment>
<feature type="compositionally biased region" description="Basic and acidic residues" evidence="1">
    <location>
        <begin position="114"/>
        <end position="133"/>
    </location>
</feature>
<feature type="compositionally biased region" description="Basic and acidic residues" evidence="1">
    <location>
        <begin position="55"/>
        <end position="78"/>
    </location>
</feature>
<accession>A0AAV7IZ20</accession>
<name>A0AAV7IZ20_COTGL</name>
<proteinExistence type="predicted"/>
<keyword evidence="3" id="KW-1185">Reference proteome</keyword>
<reference evidence="2 3" key="1">
    <citation type="journal article" date="2021" name="J. Hered.">
        <title>A chromosome-level genome assembly of the parasitoid wasp, Cotesia glomerata (Hymenoptera: Braconidae).</title>
        <authorList>
            <person name="Pinto B.J."/>
            <person name="Weis J.J."/>
            <person name="Gamble T."/>
            <person name="Ode P.J."/>
            <person name="Paul R."/>
            <person name="Zaspel J.M."/>
        </authorList>
    </citation>
    <scope>NUCLEOTIDE SEQUENCE [LARGE SCALE GENOMIC DNA]</scope>
    <source>
        <strain evidence="2">CgM1</strain>
    </source>
</reference>